<comment type="caution">
    <text evidence="1">The sequence shown here is derived from an EMBL/GenBank/DDBJ whole genome shotgun (WGS) entry which is preliminary data.</text>
</comment>
<evidence type="ECO:0000313" key="2">
    <source>
        <dbReference type="Proteomes" id="UP000494245"/>
    </source>
</evidence>
<dbReference type="EMBL" id="BLTE01000001">
    <property type="protein sequence ID" value="GFK92778.1"/>
    <property type="molecule type" value="Genomic_DNA"/>
</dbReference>
<reference evidence="1 2" key="2">
    <citation type="submission" date="2020-05" db="EMBL/GenBank/DDBJ databases">
        <title>Draft genome sequence of Desulfovibrio sp. strainFSS-1.</title>
        <authorList>
            <person name="Shimoshige H."/>
            <person name="Kobayashi H."/>
            <person name="Maekawa T."/>
        </authorList>
    </citation>
    <scope>NUCLEOTIDE SEQUENCE [LARGE SCALE GENOMIC DNA]</scope>
    <source>
        <strain evidence="1 2">SIID29052-01</strain>
    </source>
</reference>
<evidence type="ECO:0000313" key="1">
    <source>
        <dbReference type="EMBL" id="GFK92778.1"/>
    </source>
</evidence>
<dbReference type="AlphaFoldDB" id="A0A6V8LR07"/>
<gene>
    <name evidence="1" type="ORF">NNJEOMEG_00605</name>
</gene>
<name>A0A6V8LR07_9BACT</name>
<organism evidence="1 2">
    <name type="scientific">Fundidesulfovibrio magnetotacticus</name>
    <dbReference type="NCBI Taxonomy" id="2730080"/>
    <lineage>
        <taxon>Bacteria</taxon>
        <taxon>Pseudomonadati</taxon>
        <taxon>Thermodesulfobacteriota</taxon>
        <taxon>Desulfovibrionia</taxon>
        <taxon>Desulfovibrionales</taxon>
        <taxon>Desulfovibrionaceae</taxon>
        <taxon>Fundidesulfovibrio</taxon>
    </lineage>
</organism>
<sequence>MSARFDPSLLYAECRRCKSPVLSLLPPDETVLQMGVPPELLDADCLLLYEGCPHCQPGRAAYQPRLVRLLPSEGHRAGLH</sequence>
<protein>
    <submittedName>
        <fullName evidence="1">Uncharacterized protein</fullName>
    </submittedName>
</protein>
<accession>A0A6V8LR07</accession>
<dbReference type="Proteomes" id="UP000494245">
    <property type="component" value="Unassembled WGS sequence"/>
</dbReference>
<proteinExistence type="predicted"/>
<dbReference type="RefSeq" id="WP_235956805.1">
    <property type="nucleotide sequence ID" value="NZ_BLTE01000001.1"/>
</dbReference>
<reference evidence="1 2" key="1">
    <citation type="submission" date="2020-04" db="EMBL/GenBank/DDBJ databases">
        <authorList>
            <consortium name="Desulfovibrio sp. FSS-1 genome sequencing consortium"/>
            <person name="Shimoshige H."/>
            <person name="Kobayashi H."/>
            <person name="Maekawa T."/>
        </authorList>
    </citation>
    <scope>NUCLEOTIDE SEQUENCE [LARGE SCALE GENOMIC DNA]</scope>
    <source>
        <strain evidence="1 2">SIID29052-01</strain>
    </source>
</reference>
<keyword evidence="2" id="KW-1185">Reference proteome</keyword>